<dbReference type="Proteomes" id="UP000231333">
    <property type="component" value="Unassembled WGS sequence"/>
</dbReference>
<dbReference type="SUPFAM" id="SSF75217">
    <property type="entry name" value="alpha/beta knot"/>
    <property type="match status" value="1"/>
</dbReference>
<sequence>MQSKRKTEQILDNVYLVLDNIRSIHNVGSIFRTAACAGVKEILLCGYTPEPTDRFGRIRKDFEKVSLGGEKEVLYTKVKTTEEALDKLHEKGVTVVAIEQSPRATPFKNFKPTYPIAYVLGNEVDGIAQEILERSDETLEIPLRGHIKESLNVSVVAGIVLFT</sequence>
<dbReference type="InterPro" id="IPR029028">
    <property type="entry name" value="Alpha/beta_knot_MTases"/>
</dbReference>
<dbReference type="GO" id="GO:0006396">
    <property type="term" value="P:RNA processing"/>
    <property type="evidence" value="ECO:0007669"/>
    <property type="project" value="InterPro"/>
</dbReference>
<accession>A0A2H0QUL7</accession>
<gene>
    <name evidence="4" type="ORF">COV34_03420</name>
</gene>
<dbReference type="InterPro" id="IPR004441">
    <property type="entry name" value="rRNA_MeTrfase_TrmH"/>
</dbReference>
<evidence type="ECO:0000256" key="1">
    <source>
        <dbReference type="ARBA" id="ARBA00022603"/>
    </source>
</evidence>
<proteinExistence type="predicted"/>
<dbReference type="AlphaFoldDB" id="A0A2H0QUL7"/>
<dbReference type="Pfam" id="PF00588">
    <property type="entry name" value="SpoU_methylase"/>
    <property type="match status" value="1"/>
</dbReference>
<reference evidence="4 5" key="1">
    <citation type="submission" date="2017-09" db="EMBL/GenBank/DDBJ databases">
        <title>Depth-based differentiation of microbial function through sediment-hosted aquifers and enrichment of novel symbionts in the deep terrestrial subsurface.</title>
        <authorList>
            <person name="Probst A.J."/>
            <person name="Ladd B."/>
            <person name="Jarett J.K."/>
            <person name="Geller-Mcgrath D.E."/>
            <person name="Sieber C.M."/>
            <person name="Emerson J.B."/>
            <person name="Anantharaman K."/>
            <person name="Thomas B.C."/>
            <person name="Malmstrom R."/>
            <person name="Stieglmeier M."/>
            <person name="Klingl A."/>
            <person name="Woyke T."/>
            <person name="Ryan C.M."/>
            <person name="Banfield J.F."/>
        </authorList>
    </citation>
    <scope>NUCLEOTIDE SEQUENCE [LARGE SCALE GENOMIC DNA]</scope>
    <source>
        <strain evidence="4">CG10_big_fil_rev_8_21_14_0_10_42_12</strain>
    </source>
</reference>
<dbReference type="GO" id="GO:0008173">
    <property type="term" value="F:RNA methyltransferase activity"/>
    <property type="evidence" value="ECO:0007669"/>
    <property type="project" value="InterPro"/>
</dbReference>
<dbReference type="EMBL" id="PCXL01000026">
    <property type="protein sequence ID" value="PIR37245.1"/>
    <property type="molecule type" value="Genomic_DNA"/>
</dbReference>
<dbReference type="InterPro" id="IPR029026">
    <property type="entry name" value="tRNA_m1G_MTases_N"/>
</dbReference>
<dbReference type="GO" id="GO:0032259">
    <property type="term" value="P:methylation"/>
    <property type="evidence" value="ECO:0007669"/>
    <property type="project" value="UniProtKB-KW"/>
</dbReference>
<dbReference type="InterPro" id="IPR001537">
    <property type="entry name" value="SpoU_MeTrfase"/>
</dbReference>
<evidence type="ECO:0000259" key="3">
    <source>
        <dbReference type="Pfam" id="PF00588"/>
    </source>
</evidence>
<dbReference type="PANTHER" id="PTHR46429">
    <property type="entry name" value="23S RRNA (GUANOSINE-2'-O-)-METHYLTRANSFERASE RLMB"/>
    <property type="match status" value="1"/>
</dbReference>
<comment type="caution">
    <text evidence="4">The sequence shown here is derived from an EMBL/GenBank/DDBJ whole genome shotgun (WGS) entry which is preliminary data.</text>
</comment>
<evidence type="ECO:0000313" key="4">
    <source>
        <dbReference type="EMBL" id="PIR37245.1"/>
    </source>
</evidence>
<keyword evidence="1 4" id="KW-0489">Methyltransferase</keyword>
<dbReference type="PANTHER" id="PTHR46429:SF1">
    <property type="entry name" value="23S RRNA (GUANOSINE-2'-O-)-METHYLTRANSFERASE RLMB"/>
    <property type="match status" value="1"/>
</dbReference>
<dbReference type="GO" id="GO:0005829">
    <property type="term" value="C:cytosol"/>
    <property type="evidence" value="ECO:0007669"/>
    <property type="project" value="TreeGrafter"/>
</dbReference>
<organism evidence="4 5">
    <name type="scientific">Candidatus Zambryskibacteria bacterium CG10_big_fil_rev_8_21_14_0_10_42_12</name>
    <dbReference type="NCBI Taxonomy" id="1975115"/>
    <lineage>
        <taxon>Bacteria</taxon>
        <taxon>Candidatus Zambryskiibacteriota</taxon>
    </lineage>
</organism>
<protein>
    <submittedName>
        <fullName evidence="4">RNA methyltransferase</fullName>
    </submittedName>
</protein>
<dbReference type="Gene3D" id="3.40.1280.10">
    <property type="match status" value="1"/>
</dbReference>
<dbReference type="GO" id="GO:0003723">
    <property type="term" value="F:RNA binding"/>
    <property type="evidence" value="ECO:0007669"/>
    <property type="project" value="InterPro"/>
</dbReference>
<keyword evidence="2 4" id="KW-0808">Transferase</keyword>
<evidence type="ECO:0000313" key="5">
    <source>
        <dbReference type="Proteomes" id="UP000231333"/>
    </source>
</evidence>
<name>A0A2H0QUL7_9BACT</name>
<evidence type="ECO:0000256" key="2">
    <source>
        <dbReference type="ARBA" id="ARBA00022679"/>
    </source>
</evidence>
<feature type="domain" description="tRNA/rRNA methyltransferase SpoU type" evidence="3">
    <location>
        <begin position="14"/>
        <end position="162"/>
    </location>
</feature>